<reference evidence="6" key="1">
    <citation type="journal article" date="2016" name="Genome Biol. Evol.">
        <title>Comparative 'omics' of the Fusarium fujikuroi species complex highlights differences in genetic potential and metabolite synthesis.</title>
        <authorList>
            <person name="Niehaus E.-M."/>
            <person name="Muensterkoetter M."/>
            <person name="Proctor R.H."/>
            <person name="Brown D.W."/>
            <person name="Sharon A."/>
            <person name="Idan Y."/>
            <person name="Oren-Young L."/>
            <person name="Sieber C.M."/>
            <person name="Novak O."/>
            <person name="Pencik A."/>
            <person name="Tarkowska D."/>
            <person name="Hromadova K."/>
            <person name="Freeman S."/>
            <person name="Maymon M."/>
            <person name="Elazar M."/>
            <person name="Youssef S.A."/>
            <person name="El-Shabrawy E.S.M."/>
            <person name="Shalaby A.B.A."/>
            <person name="Houterman P."/>
            <person name="Brock N.L."/>
            <person name="Burkhardt I."/>
            <person name="Tsavkelova E.A."/>
            <person name="Dickschat J.S."/>
            <person name="Galuszka P."/>
            <person name="Gueldener U."/>
            <person name="Tudzynski B."/>
        </authorList>
    </citation>
    <scope>NUCLEOTIDE SEQUENCE [LARGE SCALE GENOMIC DNA]</scope>
    <source>
        <strain evidence="6">MRC7560</strain>
    </source>
</reference>
<dbReference type="RefSeq" id="XP_041686271.1">
    <property type="nucleotide sequence ID" value="XM_041820386.1"/>
</dbReference>
<feature type="domain" description="3CxxC-type" evidence="4">
    <location>
        <begin position="48"/>
        <end position="147"/>
    </location>
</feature>
<keyword evidence="2" id="KW-0863">Zinc-finger</keyword>
<comment type="caution">
    <text evidence="5">The sequence shown here is derived from an EMBL/GenBank/DDBJ whole genome shotgun (WGS) entry which is preliminary data.</text>
</comment>
<dbReference type="AlphaFoldDB" id="A0A1L7TYD6"/>
<proteinExistence type="predicted"/>
<dbReference type="GeneID" id="65089043"/>
<dbReference type="InterPro" id="IPR027377">
    <property type="entry name" value="ZAR1/RTP1-5-like_Znf-3CxxC"/>
</dbReference>
<protein>
    <recommendedName>
        <fullName evidence="4">3CxxC-type domain-containing protein</fullName>
    </recommendedName>
</protein>
<evidence type="ECO:0000259" key="4">
    <source>
        <dbReference type="SMART" id="SM01328"/>
    </source>
</evidence>
<accession>A0A1L7TYD6</accession>
<evidence type="ECO:0000256" key="1">
    <source>
        <dbReference type="ARBA" id="ARBA00022723"/>
    </source>
</evidence>
<dbReference type="SMART" id="SM01328">
    <property type="entry name" value="zf-3CxxC"/>
    <property type="match status" value="1"/>
</dbReference>
<organism evidence="5 6">
    <name type="scientific">Fusarium mangiferae</name>
    <name type="common">Mango malformation disease fungus</name>
    <dbReference type="NCBI Taxonomy" id="192010"/>
    <lineage>
        <taxon>Eukaryota</taxon>
        <taxon>Fungi</taxon>
        <taxon>Dikarya</taxon>
        <taxon>Ascomycota</taxon>
        <taxon>Pezizomycotina</taxon>
        <taxon>Sordariomycetes</taxon>
        <taxon>Hypocreomycetidae</taxon>
        <taxon>Hypocreales</taxon>
        <taxon>Nectriaceae</taxon>
        <taxon>Fusarium</taxon>
        <taxon>Fusarium fujikuroi species complex</taxon>
    </lineage>
</organism>
<dbReference type="VEuPathDB" id="FungiDB:FMAN_09785"/>
<keyword evidence="1" id="KW-0479">Metal-binding</keyword>
<evidence type="ECO:0000313" key="5">
    <source>
        <dbReference type="EMBL" id="CVL00281.1"/>
    </source>
</evidence>
<dbReference type="Pfam" id="PF13695">
    <property type="entry name" value="Zn_ribbon_3CxxC"/>
    <property type="match status" value="1"/>
</dbReference>
<evidence type="ECO:0000256" key="2">
    <source>
        <dbReference type="ARBA" id="ARBA00022771"/>
    </source>
</evidence>
<sequence length="152" mass="17777">MPRINSWRWSMYPQLHRKVAPLLSEDNLRFRFHNVDDDSTCIKSYDTNVMGRFVCNNRNCATNGWSSKKVAITIRMYDNKRYNARVYNQHCKACNSTSRPFLDEKSYADRVAYRIKKWSGIKLDPPHYSGEFTGEHERDLCEGCKAGHCDLG</sequence>
<keyword evidence="3" id="KW-0862">Zinc</keyword>
<name>A0A1L7TYD6_FUSMA</name>
<evidence type="ECO:0000313" key="6">
    <source>
        <dbReference type="Proteomes" id="UP000184255"/>
    </source>
</evidence>
<keyword evidence="6" id="KW-1185">Reference proteome</keyword>
<dbReference type="Proteomes" id="UP000184255">
    <property type="component" value="Unassembled WGS sequence"/>
</dbReference>
<evidence type="ECO:0000256" key="3">
    <source>
        <dbReference type="ARBA" id="ARBA00022833"/>
    </source>
</evidence>
<dbReference type="EMBL" id="FCQH01000011">
    <property type="protein sequence ID" value="CVL00281.1"/>
    <property type="molecule type" value="Genomic_DNA"/>
</dbReference>
<dbReference type="GO" id="GO:0008270">
    <property type="term" value="F:zinc ion binding"/>
    <property type="evidence" value="ECO:0007669"/>
    <property type="project" value="UniProtKB-KW"/>
</dbReference>
<gene>
    <name evidence="5" type="ORF">FMAN_09785</name>
</gene>